<evidence type="ECO:0000313" key="1">
    <source>
        <dbReference type="EMBL" id="MFC4700964.1"/>
    </source>
</evidence>
<evidence type="ECO:0008006" key="3">
    <source>
        <dbReference type="Google" id="ProtNLM"/>
    </source>
</evidence>
<dbReference type="Proteomes" id="UP001595897">
    <property type="component" value="Unassembled WGS sequence"/>
</dbReference>
<accession>A0ABV9LYS3</accession>
<reference evidence="2" key="1">
    <citation type="journal article" date="2019" name="Int. J. Syst. Evol. Microbiol.">
        <title>The Global Catalogue of Microorganisms (GCM) 10K type strain sequencing project: providing services to taxonomists for standard genome sequencing and annotation.</title>
        <authorList>
            <consortium name="The Broad Institute Genomics Platform"/>
            <consortium name="The Broad Institute Genome Sequencing Center for Infectious Disease"/>
            <person name="Wu L."/>
            <person name="Ma J."/>
        </authorList>
    </citation>
    <scope>NUCLEOTIDE SEQUENCE [LARGE SCALE GENOMIC DNA]</scope>
    <source>
        <strain evidence="2">KACC 12507</strain>
    </source>
</reference>
<name>A0ABV9LYS3_9ALTE</name>
<dbReference type="RefSeq" id="WP_382408983.1">
    <property type="nucleotide sequence ID" value="NZ_JBHSGU010000005.1"/>
</dbReference>
<sequence>MNKTDFEWHEAKNKENLLKHGVSFEDAFYDESLLIALDEKIVQSLSKGIFALAWIRIKQAF</sequence>
<evidence type="ECO:0000313" key="2">
    <source>
        <dbReference type="Proteomes" id="UP001595897"/>
    </source>
</evidence>
<dbReference type="EMBL" id="JBHSGU010000005">
    <property type="protein sequence ID" value="MFC4700964.1"/>
    <property type="molecule type" value="Genomic_DNA"/>
</dbReference>
<organism evidence="1 2">
    <name type="scientific">Glaciecola siphonariae</name>
    <dbReference type="NCBI Taxonomy" id="521012"/>
    <lineage>
        <taxon>Bacteria</taxon>
        <taxon>Pseudomonadati</taxon>
        <taxon>Pseudomonadota</taxon>
        <taxon>Gammaproteobacteria</taxon>
        <taxon>Alteromonadales</taxon>
        <taxon>Alteromonadaceae</taxon>
        <taxon>Glaciecola</taxon>
    </lineage>
</organism>
<dbReference type="InterPro" id="IPR038573">
    <property type="entry name" value="BrnT_sf"/>
</dbReference>
<keyword evidence="2" id="KW-1185">Reference proteome</keyword>
<proteinExistence type="predicted"/>
<comment type="caution">
    <text evidence="1">The sequence shown here is derived from an EMBL/GenBank/DDBJ whole genome shotgun (WGS) entry which is preliminary data.</text>
</comment>
<dbReference type="Gene3D" id="3.10.450.530">
    <property type="entry name" value="Ribonuclease toxin, BrnT, of type II toxin-antitoxin system"/>
    <property type="match status" value="1"/>
</dbReference>
<protein>
    <recommendedName>
        <fullName evidence="3">BrnT family toxin</fullName>
    </recommendedName>
</protein>
<gene>
    <name evidence="1" type="ORF">ACFO4O_12395</name>
</gene>